<evidence type="ECO:0000313" key="1">
    <source>
        <dbReference type="EMBL" id="QQZ09075.1"/>
    </source>
</evidence>
<dbReference type="Proteomes" id="UP000595691">
    <property type="component" value="Chromosome"/>
</dbReference>
<dbReference type="EMBL" id="CP065425">
    <property type="protein sequence ID" value="QQZ09075.1"/>
    <property type="molecule type" value="Genomic_DNA"/>
</dbReference>
<reference evidence="1 2" key="1">
    <citation type="submission" date="2020-11" db="EMBL/GenBank/DDBJ databases">
        <title>Taxonomic evaluation of the Bacillus sporothermodurans group of bacteria based on whole genome sequences.</title>
        <authorList>
            <person name="Fiedler G."/>
            <person name="Herbstmann A.-D."/>
            <person name="Doll E."/>
            <person name="Wenning M."/>
            <person name="Brinks E."/>
            <person name="Kabisch J."/>
            <person name="Breitenwieser F."/>
            <person name="Lappann M."/>
            <person name="Boehnlein C."/>
            <person name="Franz C."/>
        </authorList>
    </citation>
    <scope>NUCLEOTIDE SEQUENCE [LARGE SCALE GENOMIC DNA]</scope>
    <source>
        <strain evidence="1 2">JCM 19841</strain>
    </source>
</reference>
<name>A0ABX7E155_9BACI</name>
<sequence length="45" mass="5133">MKLRVIKQTDAIAFAQICKDIDGSGFMLYELGERVINLEKEEKTS</sequence>
<evidence type="ECO:0000313" key="2">
    <source>
        <dbReference type="Proteomes" id="UP000595691"/>
    </source>
</evidence>
<proteinExistence type="predicted"/>
<protein>
    <submittedName>
        <fullName evidence="1">Uncharacterized protein</fullName>
    </submittedName>
</protein>
<keyword evidence="2" id="KW-1185">Reference proteome</keyword>
<organism evidence="1 2">
    <name type="scientific">Heyndrickxia vini</name>
    <dbReference type="NCBI Taxonomy" id="1476025"/>
    <lineage>
        <taxon>Bacteria</taxon>
        <taxon>Bacillati</taxon>
        <taxon>Bacillota</taxon>
        <taxon>Bacilli</taxon>
        <taxon>Bacillales</taxon>
        <taxon>Bacillaceae</taxon>
        <taxon>Heyndrickxia</taxon>
    </lineage>
</organism>
<gene>
    <name evidence="1" type="ORF">I5776_19160</name>
</gene>
<dbReference type="RefSeq" id="WP_202778106.1">
    <property type="nucleotide sequence ID" value="NZ_CP065425.1"/>
</dbReference>
<accession>A0ABX7E155</accession>